<sequence length="361" mass="40010">MNAHLLPRLGRTAVAALAFATFTISPVQAIEALEPDHSGWSLYMDNDLFVPSPRDQDYTGGLSFTQAGQVAMRGVSLDPALDRVDAWLGLPGENPAEGRQQLHARQFGLAVFTPGEIDVGGVTPGDRPYASLLFMAASRLTLDENHPDTVQQSTLTLGVLGLPLIADVQEQFHSVIGSTPPRGWRHQVSAGGEPTFRYSRSLQHLLADGNLGAWRYEIKPAAEAGIGFITDANASISLRLGRIHTPWWSFAPDRAEYFSQPATGMTYREFAGDREHYVWAGAKVKVRPWNALLQGQFRHSDLHYSAAEVRPVLLEAWAGVTRQVSRDYWVSWVLRYQTSELKTAPGDHDLLWGSVFINRYF</sequence>
<dbReference type="EMBL" id="SHKX01000010">
    <property type="protein sequence ID" value="RZU48008.1"/>
    <property type="molecule type" value="Genomic_DNA"/>
</dbReference>
<comment type="caution">
    <text evidence="2">The sequence shown here is derived from an EMBL/GenBank/DDBJ whole genome shotgun (WGS) entry which is preliminary data.</text>
</comment>
<evidence type="ECO:0000313" key="3">
    <source>
        <dbReference type="Proteomes" id="UP000292423"/>
    </source>
</evidence>
<evidence type="ECO:0008006" key="4">
    <source>
        <dbReference type="Google" id="ProtNLM"/>
    </source>
</evidence>
<feature type="signal peptide" evidence="1">
    <location>
        <begin position="1"/>
        <end position="29"/>
    </location>
</feature>
<accession>A0A4Q7ZBN0</accession>
<dbReference type="Gene3D" id="2.40.128.140">
    <property type="entry name" value="Outer membrane protein"/>
    <property type="match status" value="1"/>
</dbReference>
<organism evidence="2 3">
    <name type="scientific">Fluviicoccus keumensis</name>
    <dbReference type="NCBI Taxonomy" id="1435465"/>
    <lineage>
        <taxon>Bacteria</taxon>
        <taxon>Pseudomonadati</taxon>
        <taxon>Pseudomonadota</taxon>
        <taxon>Gammaproteobacteria</taxon>
        <taxon>Moraxellales</taxon>
        <taxon>Moraxellaceae</taxon>
        <taxon>Fluviicoccus</taxon>
    </lineage>
</organism>
<reference evidence="2 3" key="1">
    <citation type="submission" date="2019-02" db="EMBL/GenBank/DDBJ databases">
        <title>Genomic Encyclopedia of Type Strains, Phase IV (KMG-IV): sequencing the most valuable type-strain genomes for metagenomic binning, comparative biology and taxonomic classification.</title>
        <authorList>
            <person name="Goeker M."/>
        </authorList>
    </citation>
    <scope>NUCLEOTIDE SEQUENCE [LARGE SCALE GENOMIC DNA]</scope>
    <source>
        <strain evidence="2 3">DSM 105135</strain>
    </source>
</reference>
<dbReference type="Pfam" id="PF09982">
    <property type="entry name" value="LpxR"/>
    <property type="match status" value="1"/>
</dbReference>
<dbReference type="Proteomes" id="UP000292423">
    <property type="component" value="Unassembled WGS sequence"/>
</dbReference>
<dbReference type="AlphaFoldDB" id="A0A4Q7ZBN0"/>
<protein>
    <recommendedName>
        <fullName evidence="4">Lipid A deacylase LpxR family protein</fullName>
    </recommendedName>
</protein>
<evidence type="ECO:0000256" key="1">
    <source>
        <dbReference type="SAM" id="SignalP"/>
    </source>
</evidence>
<dbReference type="OrthoDB" id="9776275at2"/>
<dbReference type="RefSeq" id="WP_130411240.1">
    <property type="nucleotide sequence ID" value="NZ_SHKX01000010.1"/>
</dbReference>
<dbReference type="InterPro" id="IPR037107">
    <property type="entry name" value="Put_OMP_sf"/>
</dbReference>
<dbReference type="InterPro" id="IPR018707">
    <property type="entry name" value="LpxR"/>
</dbReference>
<feature type="chain" id="PRO_5021030334" description="Lipid A deacylase LpxR family protein" evidence="1">
    <location>
        <begin position="30"/>
        <end position="361"/>
    </location>
</feature>
<evidence type="ECO:0000313" key="2">
    <source>
        <dbReference type="EMBL" id="RZU48008.1"/>
    </source>
</evidence>
<keyword evidence="3" id="KW-1185">Reference proteome</keyword>
<name>A0A4Q7ZBN0_9GAMM</name>
<proteinExistence type="predicted"/>
<keyword evidence="1" id="KW-0732">Signal</keyword>
<gene>
    <name evidence="2" type="ORF">EV700_0978</name>
</gene>